<dbReference type="InterPro" id="IPR053148">
    <property type="entry name" value="PD-DEXK-like_domain"/>
</dbReference>
<reference evidence="2" key="1">
    <citation type="submission" date="2019-08" db="EMBL/GenBank/DDBJ databases">
        <authorList>
            <person name="Kucharzyk K."/>
            <person name="Murdoch R.W."/>
            <person name="Higgins S."/>
            <person name="Loffler F."/>
        </authorList>
    </citation>
    <scope>NUCLEOTIDE SEQUENCE</scope>
</reference>
<dbReference type="AlphaFoldDB" id="A0A644WHP6"/>
<feature type="domain" description="YhcG PDDEXK nuclease" evidence="1">
    <location>
        <begin position="40"/>
        <end position="89"/>
    </location>
</feature>
<dbReference type="EMBL" id="VSSQ01000950">
    <property type="protein sequence ID" value="MPM03405.1"/>
    <property type="molecule type" value="Genomic_DNA"/>
</dbReference>
<accession>A0A644WHP6</accession>
<dbReference type="PANTHER" id="PTHR30547">
    <property type="entry name" value="UNCHARACTERIZED PROTEIN YHCG-RELATED"/>
    <property type="match status" value="1"/>
</dbReference>
<sequence length="105" mass="12471">MNYIDKIQQIHELSKCFYLTFPICDALRHELSWMHYLMPVGDNPTIGLILSSNRNEAIVKYSILNDNKNIFASKYLLYLPTEEELKREIEKERNMMESLKEEGKE</sequence>
<evidence type="ECO:0000259" key="1">
    <source>
        <dbReference type="Pfam" id="PF06250"/>
    </source>
</evidence>
<gene>
    <name evidence="2" type="ORF">SDC9_49672</name>
</gene>
<dbReference type="PANTHER" id="PTHR30547:SF5">
    <property type="entry name" value="NUCLEASE YHCG-RELATED"/>
    <property type="match status" value="1"/>
</dbReference>
<evidence type="ECO:0000313" key="2">
    <source>
        <dbReference type="EMBL" id="MPM03405.1"/>
    </source>
</evidence>
<protein>
    <recommendedName>
        <fullName evidence="1">YhcG PDDEXK nuclease domain-containing protein</fullName>
    </recommendedName>
</protein>
<comment type="caution">
    <text evidence="2">The sequence shown here is derived from an EMBL/GenBank/DDBJ whole genome shotgun (WGS) entry which is preliminary data.</text>
</comment>
<dbReference type="InterPro" id="IPR009362">
    <property type="entry name" value="YhcG_C"/>
</dbReference>
<proteinExistence type="predicted"/>
<organism evidence="2">
    <name type="scientific">bioreactor metagenome</name>
    <dbReference type="NCBI Taxonomy" id="1076179"/>
    <lineage>
        <taxon>unclassified sequences</taxon>
        <taxon>metagenomes</taxon>
        <taxon>ecological metagenomes</taxon>
    </lineage>
</organism>
<dbReference type="Pfam" id="PF06250">
    <property type="entry name" value="YhcG_C"/>
    <property type="match status" value="1"/>
</dbReference>
<name>A0A644WHP6_9ZZZZ</name>